<dbReference type="Proteomes" id="UP001234178">
    <property type="component" value="Unassembled WGS sequence"/>
</dbReference>
<dbReference type="PANTHER" id="PTHR34153:SF2">
    <property type="entry name" value="SI:CH211-262H13.3-RELATED"/>
    <property type="match status" value="1"/>
</dbReference>
<comment type="caution">
    <text evidence="3">The sequence shown here is derived from an EMBL/GenBank/DDBJ whole genome shotgun (WGS) entry which is preliminary data.</text>
</comment>
<dbReference type="PANTHER" id="PTHR34153">
    <property type="entry name" value="SI:CH211-262H13.3-RELATED-RELATED"/>
    <property type="match status" value="1"/>
</dbReference>
<feature type="compositionally biased region" description="Polar residues" evidence="1">
    <location>
        <begin position="251"/>
        <end position="289"/>
    </location>
</feature>
<feature type="region of interest" description="Disordered" evidence="1">
    <location>
        <begin position="229"/>
        <end position="289"/>
    </location>
</feature>
<feature type="region of interest" description="Disordered" evidence="1">
    <location>
        <begin position="498"/>
        <end position="528"/>
    </location>
</feature>
<evidence type="ECO:0000313" key="3">
    <source>
        <dbReference type="EMBL" id="KAK4021310.1"/>
    </source>
</evidence>
<evidence type="ECO:0000259" key="2">
    <source>
        <dbReference type="Pfam" id="PF16064"/>
    </source>
</evidence>
<proteinExistence type="predicted"/>
<feature type="compositionally biased region" description="Acidic residues" evidence="1">
    <location>
        <begin position="120"/>
        <end position="129"/>
    </location>
</feature>
<feature type="domain" description="DUF4806" evidence="2">
    <location>
        <begin position="387"/>
        <end position="465"/>
    </location>
</feature>
<sequence>MASQNGTFLLVDLQTSTVPYVAVVPDFWVQEGKCSYPKRRGEAAAMRRDKPNAKWLVYECIVRKQFNSYQAAKEKEIRACEQNELTTASEAESAAVNKAGKGCRQKYRNRRYSHTIESENIPESDDSGESSDGMYGPTQEMLPFIPIPSSLVGNATLFQYILIYFFPLFIVSGGQVSIPPQNHMDLPYRELAPNEQHPFFIATGGQENLDKSYASTPALRTFHTNAPMQQQEALVNRNSRQSTGLHLAGPPSQQASNSMPSQAPTPAQQGNWNALYAGTSSAGHQPIQDQPATAQQTNFYGQYFGSPPAVHNNFQTPPPQQNLKEVQRSIKRFSPMTTPRTDEAANSIENVKIMDCLAKMVREFAKHQETVGASNYQEDDESDHLLLPLEDIGAMKAFEESLKDKDKYYKLVSLIRGIGGSSLSDAMKRAWTKVLSLKVRAGCNWEGKLRNGTRKHGLEKSAITRAIFEGVKGVPQFRHARQSELEWETKNFMKRAPEQVRSEEAVAAGNPVVEPPAEEDPVQVEQPN</sequence>
<organism evidence="3 4">
    <name type="scientific">Daphnia magna</name>
    <dbReference type="NCBI Taxonomy" id="35525"/>
    <lineage>
        <taxon>Eukaryota</taxon>
        <taxon>Metazoa</taxon>
        <taxon>Ecdysozoa</taxon>
        <taxon>Arthropoda</taxon>
        <taxon>Crustacea</taxon>
        <taxon>Branchiopoda</taxon>
        <taxon>Diplostraca</taxon>
        <taxon>Cladocera</taxon>
        <taxon>Anomopoda</taxon>
        <taxon>Daphniidae</taxon>
        <taxon>Daphnia</taxon>
    </lineage>
</organism>
<evidence type="ECO:0000256" key="1">
    <source>
        <dbReference type="SAM" id="MobiDB-lite"/>
    </source>
</evidence>
<gene>
    <name evidence="3" type="ORF">OUZ56_003228</name>
</gene>
<reference evidence="3 4" key="1">
    <citation type="journal article" date="2023" name="Nucleic Acids Res.">
        <title>The hologenome of Daphnia magna reveals possible DNA methylation and microbiome-mediated evolution of the host genome.</title>
        <authorList>
            <person name="Chaturvedi A."/>
            <person name="Li X."/>
            <person name="Dhandapani V."/>
            <person name="Marshall H."/>
            <person name="Kissane S."/>
            <person name="Cuenca-Cambronero M."/>
            <person name="Asole G."/>
            <person name="Calvet F."/>
            <person name="Ruiz-Romero M."/>
            <person name="Marangio P."/>
            <person name="Guigo R."/>
            <person name="Rago D."/>
            <person name="Mirbahai L."/>
            <person name="Eastwood N."/>
            <person name="Colbourne J.K."/>
            <person name="Zhou J."/>
            <person name="Mallon E."/>
            <person name="Orsini L."/>
        </authorList>
    </citation>
    <scope>NUCLEOTIDE SEQUENCE [LARGE SCALE GENOMIC DNA]</scope>
    <source>
        <strain evidence="3">LRV0_1</strain>
    </source>
</reference>
<protein>
    <recommendedName>
        <fullName evidence="2">DUF4806 domain-containing protein</fullName>
    </recommendedName>
</protein>
<feature type="region of interest" description="Disordered" evidence="1">
    <location>
        <begin position="114"/>
        <end position="137"/>
    </location>
</feature>
<dbReference type="Pfam" id="PF16064">
    <property type="entry name" value="DUF4806"/>
    <property type="match status" value="1"/>
</dbReference>
<dbReference type="EMBL" id="JAOYFB010000036">
    <property type="protein sequence ID" value="KAK4021310.1"/>
    <property type="molecule type" value="Genomic_DNA"/>
</dbReference>
<accession>A0ABR0A8J2</accession>
<keyword evidence="4" id="KW-1185">Reference proteome</keyword>
<name>A0ABR0A8J2_9CRUS</name>
<evidence type="ECO:0000313" key="4">
    <source>
        <dbReference type="Proteomes" id="UP001234178"/>
    </source>
</evidence>
<dbReference type="InterPro" id="IPR032071">
    <property type="entry name" value="DUF4806"/>
</dbReference>
<feature type="compositionally biased region" description="Polar residues" evidence="1">
    <location>
        <begin position="229"/>
        <end position="244"/>
    </location>
</feature>